<dbReference type="OrthoDB" id="9803814at2"/>
<evidence type="ECO:0000313" key="10">
    <source>
        <dbReference type="Proteomes" id="UP000245462"/>
    </source>
</evidence>
<evidence type="ECO:0000256" key="8">
    <source>
        <dbReference type="SAM" id="Phobius"/>
    </source>
</evidence>
<feature type="transmembrane region" description="Helical" evidence="8">
    <location>
        <begin position="440"/>
        <end position="460"/>
    </location>
</feature>
<evidence type="ECO:0000256" key="4">
    <source>
        <dbReference type="ARBA" id="ARBA00022692"/>
    </source>
</evidence>
<dbReference type="PANTHER" id="PTHR11629">
    <property type="entry name" value="VACUOLAR PROTON ATPASES"/>
    <property type="match status" value="1"/>
</dbReference>
<evidence type="ECO:0000256" key="6">
    <source>
        <dbReference type="ARBA" id="ARBA00023065"/>
    </source>
</evidence>
<evidence type="ECO:0000256" key="7">
    <source>
        <dbReference type="ARBA" id="ARBA00023136"/>
    </source>
</evidence>
<keyword evidence="6" id="KW-0406">Ion transport</keyword>
<dbReference type="GO" id="GO:0033179">
    <property type="term" value="C:proton-transporting V-type ATPase, V0 domain"/>
    <property type="evidence" value="ECO:0007669"/>
    <property type="project" value="InterPro"/>
</dbReference>
<dbReference type="EMBL" id="QEKY01000007">
    <property type="protein sequence ID" value="PVZ10661.1"/>
    <property type="molecule type" value="Genomic_DNA"/>
</dbReference>
<organism evidence="9 10">
    <name type="scientific">Porphyromonas loveana</name>
    <dbReference type="NCBI Taxonomy" id="1884669"/>
    <lineage>
        <taxon>Bacteria</taxon>
        <taxon>Pseudomonadati</taxon>
        <taxon>Bacteroidota</taxon>
        <taxon>Bacteroidia</taxon>
        <taxon>Bacteroidales</taxon>
        <taxon>Porphyromonadaceae</taxon>
        <taxon>Porphyromonas</taxon>
    </lineage>
</organism>
<feature type="transmembrane region" description="Helical" evidence="8">
    <location>
        <begin position="523"/>
        <end position="545"/>
    </location>
</feature>
<keyword evidence="7 8" id="KW-0472">Membrane</keyword>
<feature type="transmembrane region" description="Helical" evidence="8">
    <location>
        <begin position="367"/>
        <end position="390"/>
    </location>
</feature>
<dbReference type="PANTHER" id="PTHR11629:SF63">
    <property type="entry name" value="V-TYPE PROTON ATPASE SUBUNIT A"/>
    <property type="match status" value="1"/>
</dbReference>
<evidence type="ECO:0000256" key="1">
    <source>
        <dbReference type="ARBA" id="ARBA00004141"/>
    </source>
</evidence>
<reference evidence="9 10" key="1">
    <citation type="submission" date="2018-04" db="EMBL/GenBank/DDBJ databases">
        <title>Genomic Encyclopedia of Type Strains, Phase IV (KMG-IV): sequencing the most valuable type-strain genomes for metagenomic binning, comparative biology and taxonomic classification.</title>
        <authorList>
            <person name="Goeker M."/>
        </authorList>
    </citation>
    <scope>NUCLEOTIDE SEQUENCE [LARGE SCALE GENOMIC DNA]</scope>
    <source>
        <strain evidence="9 10">DSM 28520</strain>
    </source>
</reference>
<dbReference type="GO" id="GO:0007035">
    <property type="term" value="P:vacuolar acidification"/>
    <property type="evidence" value="ECO:0007669"/>
    <property type="project" value="TreeGrafter"/>
</dbReference>
<comment type="subcellular location">
    <subcellularLocation>
        <location evidence="1">Membrane</location>
        <topology evidence="1">Multi-pass membrane protein</topology>
    </subcellularLocation>
</comment>
<feature type="transmembrane region" description="Helical" evidence="8">
    <location>
        <begin position="557"/>
        <end position="581"/>
    </location>
</feature>
<feature type="transmembrane region" description="Helical" evidence="8">
    <location>
        <begin position="410"/>
        <end position="428"/>
    </location>
</feature>
<dbReference type="GO" id="GO:0016471">
    <property type="term" value="C:vacuolar proton-transporting V-type ATPase complex"/>
    <property type="evidence" value="ECO:0007669"/>
    <property type="project" value="TreeGrafter"/>
</dbReference>
<keyword evidence="5 8" id="KW-1133">Transmembrane helix</keyword>
<keyword evidence="4 8" id="KW-0812">Transmembrane</keyword>
<dbReference type="GeneID" id="94550658"/>
<dbReference type="GO" id="GO:0051117">
    <property type="term" value="F:ATPase binding"/>
    <property type="evidence" value="ECO:0007669"/>
    <property type="project" value="TreeGrafter"/>
</dbReference>
<proteinExistence type="inferred from homology"/>
<dbReference type="Pfam" id="PF01496">
    <property type="entry name" value="V_ATPase_I"/>
    <property type="match status" value="1"/>
</dbReference>
<comment type="caution">
    <text evidence="9">The sequence shown here is derived from an EMBL/GenBank/DDBJ whole genome shotgun (WGS) entry which is preliminary data.</text>
</comment>
<gene>
    <name evidence="9" type="ORF">C7382_10726</name>
</gene>
<dbReference type="InterPro" id="IPR002490">
    <property type="entry name" value="V-ATPase_116kDa_su"/>
</dbReference>
<feature type="transmembrane region" description="Helical" evidence="8">
    <location>
        <begin position="320"/>
        <end position="346"/>
    </location>
</feature>
<dbReference type="Proteomes" id="UP000245462">
    <property type="component" value="Unassembled WGS sequence"/>
</dbReference>
<feature type="transmembrane region" description="Helical" evidence="8">
    <location>
        <begin position="472"/>
        <end position="491"/>
    </location>
</feature>
<accession>A0A2U1FEN4</accession>
<keyword evidence="3" id="KW-0813">Transport</keyword>
<evidence type="ECO:0000256" key="5">
    <source>
        <dbReference type="ARBA" id="ARBA00022989"/>
    </source>
</evidence>
<dbReference type="RefSeq" id="WP_116679214.1">
    <property type="nucleotide sequence ID" value="NZ_JBGXZY010000066.1"/>
</dbReference>
<sequence>MITAMNKYLFLIYHREYESFLEKLRNTGVVHIQETKATKDVAELQNLLLLRKGIAETMRMLAPYKSENAPAQTTTPVVTETAGEQAVKDVQHLFAEEVRLKNAIVAKKREIEQMELWGQFDFSSIARLSSAGYEMNFYASSASAYKPEWAEIYGAIEINTVRSTVYFVTVGHKHDPKPDAERIKLPDYDLSTLYKQQEALEAELQANAAAKTAFADNRMGELTAYDMLMADKFAFTNAMVQAEGQADDKLMLLEGWVPTADAAPMEQAIAAEGYYIEKMEIKEEDSVPIKLKNNAFARLFEPITKMYSMPNYSELDPTPLLAPFFMLFFALCFGDGGYGLLLFVIATIAKIKSDSGAIKSLCGMLQWLGGTTAVVGSLMGTVFGMVMPWAGDDLLGSVRNDYFLNQDNMMKLSVVLGLLQIIFAKYVAGYKTHIQKGFKYALATYAWATFILFGALSFVIKPLAESKPELGVVALAFTGITGLALLIALFYNSPGKNIFMNFGAGLWATYNTASGLLGDTLSYIRLFAIGLTGGILGGVFNNLAVQIGGGLPTGLNFLVMAIILLFGHGLNIGLCMISSLVHPIRLTFVEFYKNSEFEGGGNEYTPFKRS</sequence>
<dbReference type="AlphaFoldDB" id="A0A2U1FEN4"/>
<dbReference type="GO" id="GO:0046961">
    <property type="term" value="F:proton-transporting ATPase activity, rotational mechanism"/>
    <property type="evidence" value="ECO:0007669"/>
    <property type="project" value="InterPro"/>
</dbReference>
<comment type="similarity">
    <text evidence="2">Belongs to the V-ATPase 116 kDa subunit family.</text>
</comment>
<protein>
    <submittedName>
        <fullName evidence="9">V/A-type H+-transporting ATPase subunit I</fullName>
    </submittedName>
</protein>
<evidence type="ECO:0000313" key="9">
    <source>
        <dbReference type="EMBL" id="PVZ10661.1"/>
    </source>
</evidence>
<evidence type="ECO:0000256" key="3">
    <source>
        <dbReference type="ARBA" id="ARBA00022448"/>
    </source>
</evidence>
<name>A0A2U1FEN4_9PORP</name>
<keyword evidence="10" id="KW-1185">Reference proteome</keyword>
<evidence type="ECO:0000256" key="2">
    <source>
        <dbReference type="ARBA" id="ARBA00009904"/>
    </source>
</evidence>